<comment type="caution">
    <text evidence="2">The sequence shown here is derived from an EMBL/GenBank/DDBJ whole genome shotgun (WGS) entry which is preliminary data.</text>
</comment>
<keyword evidence="3" id="KW-1185">Reference proteome</keyword>
<gene>
    <name evidence="2" type="ORF">QBC47DRAFT_397314</name>
</gene>
<dbReference type="PANTHER" id="PTHR46192">
    <property type="entry name" value="BROAD-RANGE ACID PHOSPHATASE DET1"/>
    <property type="match status" value="1"/>
</dbReference>
<evidence type="ECO:0000313" key="2">
    <source>
        <dbReference type="EMBL" id="KAK1761345.1"/>
    </source>
</evidence>
<feature type="compositionally biased region" description="Basic and acidic residues" evidence="1">
    <location>
        <begin position="235"/>
        <end position="249"/>
    </location>
</feature>
<dbReference type="AlphaFoldDB" id="A0AAJ0BN35"/>
<dbReference type="CDD" id="cd07067">
    <property type="entry name" value="HP_PGM_like"/>
    <property type="match status" value="1"/>
</dbReference>
<dbReference type="Gene3D" id="3.40.50.1240">
    <property type="entry name" value="Phosphoglycerate mutase-like"/>
    <property type="match status" value="1"/>
</dbReference>
<protein>
    <submittedName>
        <fullName evidence="2">Histidine phosphatase superfamily</fullName>
    </submittedName>
</protein>
<dbReference type="InterPro" id="IPR029033">
    <property type="entry name" value="His_PPase_superfam"/>
</dbReference>
<accession>A0AAJ0BN35</accession>
<organism evidence="2 3">
    <name type="scientific">Echria macrotheca</name>
    <dbReference type="NCBI Taxonomy" id="438768"/>
    <lineage>
        <taxon>Eukaryota</taxon>
        <taxon>Fungi</taxon>
        <taxon>Dikarya</taxon>
        <taxon>Ascomycota</taxon>
        <taxon>Pezizomycotina</taxon>
        <taxon>Sordariomycetes</taxon>
        <taxon>Sordariomycetidae</taxon>
        <taxon>Sordariales</taxon>
        <taxon>Schizotheciaceae</taxon>
        <taxon>Echria</taxon>
    </lineage>
</organism>
<sequence>MGKPRLIILIRHAQSEGNRNRDIHQTVPDHRVKLTSEGWQQAYEAGRRLRGMLRADDTLHFFTSPYRRTRETTEGILATLTSDEPEPSPFKRKHIKVYEEPRLREQDFGNFQPCSAEMERMWQERADYGHFFYRIPNGESAADAYDRISGFNESLWRQFGEDDFASVCVLVTHGLMSRVFLMKWYHFSVEYFEDLRNVNHCEFLIMRKNDESGKYVLENKLRTWSALKRERAALKAEKGDEAKDKETNSKDSSTLQRALSSQAVSTTVEPRRRWGGCPNGCNHDKSFRIRSTLADLVKSDSIISDGPPGDHGEKGAVTNGNGVAKTVPAEPTHGILNPAFNGTASSHTITTGSQASTIVSRRPAAKRFQSDSKDNICATPEIVVPGPQIDVTKAREEIVSSPDGTPSFISVDDRLRNIVKSPVDHHPHLQLHIGRDGGGTYSGHNSVVHSDADSSEDEKHRRRLDKVQQECAVHSKIGLVPVSLPFRSLRSSGRDQSRMGRGARACRLGDHPHSSDGEHEADGEHEHDCSHGEEEEEDEEEDGGGLARTLTDEADDALLRKVEREEKSVQGSVY</sequence>
<dbReference type="InterPro" id="IPR052765">
    <property type="entry name" value="PGM-Related"/>
</dbReference>
<evidence type="ECO:0000313" key="3">
    <source>
        <dbReference type="Proteomes" id="UP001239445"/>
    </source>
</evidence>
<dbReference type="Proteomes" id="UP001239445">
    <property type="component" value="Unassembled WGS sequence"/>
</dbReference>
<feature type="compositionally biased region" description="Acidic residues" evidence="1">
    <location>
        <begin position="533"/>
        <end position="543"/>
    </location>
</feature>
<dbReference type="SMART" id="SM00855">
    <property type="entry name" value="PGAM"/>
    <property type="match status" value="1"/>
</dbReference>
<feature type="compositionally biased region" description="Polar residues" evidence="1">
    <location>
        <begin position="250"/>
        <end position="268"/>
    </location>
</feature>
<proteinExistence type="predicted"/>
<feature type="region of interest" description="Disordered" evidence="1">
    <location>
        <begin position="235"/>
        <end position="277"/>
    </location>
</feature>
<reference evidence="2" key="1">
    <citation type="submission" date="2023-06" db="EMBL/GenBank/DDBJ databases">
        <title>Genome-scale phylogeny and comparative genomics of the fungal order Sordariales.</title>
        <authorList>
            <consortium name="Lawrence Berkeley National Laboratory"/>
            <person name="Hensen N."/>
            <person name="Bonometti L."/>
            <person name="Westerberg I."/>
            <person name="Brannstrom I.O."/>
            <person name="Guillou S."/>
            <person name="Cros-Aarteil S."/>
            <person name="Calhoun S."/>
            <person name="Haridas S."/>
            <person name="Kuo A."/>
            <person name="Mondo S."/>
            <person name="Pangilinan J."/>
            <person name="Riley R."/>
            <person name="Labutti K."/>
            <person name="Andreopoulos B."/>
            <person name="Lipzen A."/>
            <person name="Chen C."/>
            <person name="Yanf M."/>
            <person name="Daum C."/>
            <person name="Ng V."/>
            <person name="Clum A."/>
            <person name="Steindorff A."/>
            <person name="Ohm R."/>
            <person name="Martin F."/>
            <person name="Silar P."/>
            <person name="Natvig D."/>
            <person name="Lalanne C."/>
            <person name="Gautier V."/>
            <person name="Ament-Velasquez S.L."/>
            <person name="Kruys A."/>
            <person name="Hutchinson M.I."/>
            <person name="Powell A.J."/>
            <person name="Barry K."/>
            <person name="Miller A.N."/>
            <person name="Grigoriev I.V."/>
            <person name="Debuchy R."/>
            <person name="Gladieux P."/>
            <person name="Thoren M.H."/>
            <person name="Johannesson H."/>
        </authorList>
    </citation>
    <scope>NUCLEOTIDE SEQUENCE</scope>
    <source>
        <strain evidence="2">PSN4</strain>
    </source>
</reference>
<dbReference type="InterPro" id="IPR013078">
    <property type="entry name" value="His_Pase_superF_clade-1"/>
</dbReference>
<dbReference type="Pfam" id="PF00300">
    <property type="entry name" value="His_Phos_1"/>
    <property type="match status" value="1"/>
</dbReference>
<dbReference type="SUPFAM" id="SSF53254">
    <property type="entry name" value="Phosphoglycerate mutase-like"/>
    <property type="match status" value="1"/>
</dbReference>
<feature type="compositionally biased region" description="Basic and acidic residues" evidence="1">
    <location>
        <begin position="557"/>
        <end position="568"/>
    </location>
</feature>
<feature type="region of interest" description="Disordered" evidence="1">
    <location>
        <begin position="426"/>
        <end position="468"/>
    </location>
</feature>
<dbReference type="EMBL" id="MU839827">
    <property type="protein sequence ID" value="KAK1761345.1"/>
    <property type="molecule type" value="Genomic_DNA"/>
</dbReference>
<feature type="region of interest" description="Disordered" evidence="1">
    <location>
        <begin position="490"/>
        <end position="574"/>
    </location>
</feature>
<evidence type="ECO:0000256" key="1">
    <source>
        <dbReference type="SAM" id="MobiDB-lite"/>
    </source>
</evidence>
<feature type="compositionally biased region" description="Basic and acidic residues" evidence="1">
    <location>
        <begin position="507"/>
        <end position="532"/>
    </location>
</feature>
<name>A0AAJ0BN35_9PEZI</name>